<feature type="domain" description="Ig-like" evidence="6">
    <location>
        <begin position="497"/>
        <end position="582"/>
    </location>
</feature>
<name>A0AAN9BBJ8_9CAEN</name>
<dbReference type="InterPro" id="IPR003961">
    <property type="entry name" value="FN3_dom"/>
</dbReference>
<keyword evidence="3" id="KW-0393">Immunoglobulin domain</keyword>
<dbReference type="Pfam" id="PF00041">
    <property type="entry name" value="fn3"/>
    <property type="match status" value="3"/>
</dbReference>
<feature type="domain" description="Ig-like" evidence="6">
    <location>
        <begin position="684"/>
        <end position="778"/>
    </location>
</feature>
<evidence type="ECO:0000313" key="8">
    <source>
        <dbReference type="EMBL" id="KAK7102283.1"/>
    </source>
</evidence>
<feature type="domain" description="Ig-like" evidence="6">
    <location>
        <begin position="402"/>
        <end position="490"/>
    </location>
</feature>
<dbReference type="SMART" id="SM00034">
    <property type="entry name" value="CLECT"/>
    <property type="match status" value="1"/>
</dbReference>
<dbReference type="InterPro" id="IPR016186">
    <property type="entry name" value="C-type_lectin-like/link_sf"/>
</dbReference>
<dbReference type="InterPro" id="IPR007110">
    <property type="entry name" value="Ig-like_dom"/>
</dbReference>
<feature type="signal peptide" evidence="4">
    <location>
        <begin position="1"/>
        <end position="17"/>
    </location>
</feature>
<dbReference type="PANTHER" id="PTHR44170">
    <property type="entry name" value="PROTEIN SIDEKICK"/>
    <property type="match status" value="1"/>
</dbReference>
<dbReference type="PANTHER" id="PTHR44170:SF6">
    <property type="entry name" value="CONTACTIN"/>
    <property type="match status" value="1"/>
</dbReference>
<dbReference type="CDD" id="cd00037">
    <property type="entry name" value="CLECT"/>
    <property type="match status" value="1"/>
</dbReference>
<feature type="domain" description="C-type lectin" evidence="5">
    <location>
        <begin position="31"/>
        <end position="153"/>
    </location>
</feature>
<reference evidence="8 9" key="1">
    <citation type="submission" date="2024-02" db="EMBL/GenBank/DDBJ databases">
        <title>Chromosome-scale genome assembly of the rough periwinkle Littorina saxatilis.</title>
        <authorList>
            <person name="De Jode A."/>
            <person name="Faria R."/>
            <person name="Formenti G."/>
            <person name="Sims Y."/>
            <person name="Smith T.P."/>
            <person name="Tracey A."/>
            <person name="Wood J.M.D."/>
            <person name="Zagrodzka Z.B."/>
            <person name="Johannesson K."/>
            <person name="Butlin R.K."/>
            <person name="Leder E.H."/>
        </authorList>
    </citation>
    <scope>NUCLEOTIDE SEQUENCE [LARGE SCALE GENOMIC DNA]</scope>
    <source>
        <strain evidence="8">Snail1</strain>
        <tissue evidence="8">Muscle</tissue>
    </source>
</reference>
<dbReference type="GO" id="GO:0005886">
    <property type="term" value="C:plasma membrane"/>
    <property type="evidence" value="ECO:0007669"/>
    <property type="project" value="TreeGrafter"/>
</dbReference>
<feature type="domain" description="Ig-like" evidence="6">
    <location>
        <begin position="285"/>
        <end position="371"/>
    </location>
</feature>
<dbReference type="SUPFAM" id="SSF48726">
    <property type="entry name" value="Immunoglobulin"/>
    <property type="match status" value="6"/>
</dbReference>
<evidence type="ECO:0000256" key="4">
    <source>
        <dbReference type="SAM" id="SignalP"/>
    </source>
</evidence>
<dbReference type="InterPro" id="IPR036179">
    <property type="entry name" value="Ig-like_dom_sf"/>
</dbReference>
<dbReference type="Gene3D" id="2.60.40.10">
    <property type="entry name" value="Immunoglobulins"/>
    <property type="match status" value="10"/>
</dbReference>
<dbReference type="FunFam" id="2.60.40.10:FF:000032">
    <property type="entry name" value="palladin isoform X1"/>
    <property type="match status" value="1"/>
</dbReference>
<dbReference type="GO" id="GO:0007411">
    <property type="term" value="P:axon guidance"/>
    <property type="evidence" value="ECO:0007669"/>
    <property type="project" value="TreeGrafter"/>
</dbReference>
<dbReference type="Gene3D" id="3.10.100.10">
    <property type="entry name" value="Mannose-Binding Protein A, subunit A"/>
    <property type="match status" value="1"/>
</dbReference>
<sequence length="1273" mass="141014">MKLLLALLLLGVAPVHSQVVFSECLAGWYKFSEQCYKFIGYPRLKQAAASGYCQTNGATLISVNDLQEQAFVIDWLEKYDGARDTWLTSGYVTTLPEGVQWLGDGTSSTSFGWHSTVDKTKLEDGDIVIFSYSGTQYSWSVGDGGKNSSFICEIPLQDTYKIVEEKRDFDYGLAIDNPELAPRGPKFMKEPVETTILSKTTAAYLDCLADGIPKPEYSWWNGEGDTWVQLQTGPGTRFTMTGGRLTIDNPKDSDAGNYQCRATNQFGTILSTPVALSFGSLGNFSNVATAEVNGQVSDGAVIECPTITFKPAVSYQWHKQKSPHSSMTFIRPEVQTHTFVSNSGKLYFSELAPSDDDIYFCSVTLTSRGVTGTYIGSSQGEVRTSLGFRLNVGSGVSSEYMPVIQDDFVKVYPGNPKRGQIIELECFAYGTGSLDYRWFREGGKEMPRTATFSETRRVMTIEDVQIEDSGQYRCRVDSRSTSLSDEKNFTLNVQSEPYFSYPLADQHIDLGSRLTWHCEARGIPPPTYRWYKDGQPLQNSTGVKIIGNTMVIDRVEKERDNGMYQCSAKNLYGTTYSSAQIRVLEFKPTFTKQPVDSSLSAAVGGNITIVCNPEAAPAPTYQWLQNDRDLGLVQGGAESNGFQMLLNGNLFITNVNNNHRGKYTCKVTNTQGEASSSGVLRIFARIVISQKPGNVEGNSNETATMICTASAPANVDVVYVWTFNNHIIDFNRQVEYRMGSGSTSGNLIIQGLQYEHEGRYTCEVTTGMDSETASAYLTVKGPPGEPSGVLQGDNVGQDKQEIVPGERFVRLYWSDGLDHGSTILAYTVEFRTNFDRSWRVHPDADQIQTRFVQSNEYPDKRTILLTKLKPWAGHEFRVKALNRYGIGAPSLPTIVIQIPGTAPIVAPSGVSGGGGKVGDLTITWRPLPMEDYNGPDLKYVVHWRTKPNSQADDSRWQDSEVTPEEACQDIPDIEKGLISVCKHTVLVGDEYFYLPYEARVRANNVYGAGVLSNIATVMSAEEMPTGTPRNVYSVSFNATALDVYWTPVKNTREEMKGRLTGYRINYWDREEEEEEQARFNIIAIPPGKDNIEHGLIIGLVPGHWYVCNVQSISSAGYGPKGEDYPQETANYAPALYPTEVHVYSIDGIGVQVNFRGISTNVAEEPLMGYMIQYWPSGENIRKARNMDVGRRNYGTLTNLTESVLYQLRIFGYSRGGQGKRSSPSVYFTVGEGQVPFNPETTEVMAGGSLLQSSLITLVCSLLLSTLLAKLHKH</sequence>
<evidence type="ECO:0000313" key="9">
    <source>
        <dbReference type="Proteomes" id="UP001374579"/>
    </source>
</evidence>
<evidence type="ECO:0000259" key="7">
    <source>
        <dbReference type="PROSITE" id="PS50853"/>
    </source>
</evidence>
<dbReference type="InterPro" id="IPR003599">
    <property type="entry name" value="Ig_sub"/>
</dbReference>
<dbReference type="FunFam" id="2.60.40.10:FF:000052">
    <property type="entry name" value="Contactin 1"/>
    <property type="match status" value="1"/>
</dbReference>
<dbReference type="PROSITE" id="PS50853">
    <property type="entry name" value="FN3"/>
    <property type="match status" value="4"/>
</dbReference>
<comment type="caution">
    <text evidence="8">The sequence shown here is derived from an EMBL/GenBank/DDBJ whole genome shotgun (WGS) entry which is preliminary data.</text>
</comment>
<evidence type="ECO:0000256" key="1">
    <source>
        <dbReference type="ARBA" id="ARBA00022737"/>
    </source>
</evidence>
<dbReference type="SUPFAM" id="SSF49265">
    <property type="entry name" value="Fibronectin type III"/>
    <property type="match status" value="2"/>
</dbReference>
<keyword evidence="9" id="KW-1185">Reference proteome</keyword>
<evidence type="ECO:0000256" key="3">
    <source>
        <dbReference type="ARBA" id="ARBA00023319"/>
    </source>
</evidence>
<dbReference type="SMART" id="SM00409">
    <property type="entry name" value="IG"/>
    <property type="match status" value="6"/>
</dbReference>
<dbReference type="EMBL" id="JBAMIC010000010">
    <property type="protein sequence ID" value="KAK7102283.1"/>
    <property type="molecule type" value="Genomic_DNA"/>
</dbReference>
<proteinExistence type="predicted"/>
<dbReference type="InterPro" id="IPR013783">
    <property type="entry name" value="Ig-like_fold"/>
</dbReference>
<dbReference type="InterPro" id="IPR001304">
    <property type="entry name" value="C-type_lectin-like"/>
</dbReference>
<dbReference type="GO" id="GO:0098609">
    <property type="term" value="P:cell-cell adhesion"/>
    <property type="evidence" value="ECO:0007669"/>
    <property type="project" value="TreeGrafter"/>
</dbReference>
<keyword evidence="2" id="KW-1015">Disulfide bond</keyword>
<dbReference type="SMART" id="SM00060">
    <property type="entry name" value="FN3"/>
    <property type="match status" value="4"/>
</dbReference>
<gene>
    <name evidence="8" type="ORF">V1264_020525</name>
</gene>
<dbReference type="FunFam" id="2.60.40.10:FF:000028">
    <property type="entry name" value="Neuronal cell adhesion molecule"/>
    <property type="match status" value="1"/>
</dbReference>
<dbReference type="Proteomes" id="UP001374579">
    <property type="component" value="Unassembled WGS sequence"/>
</dbReference>
<dbReference type="Pfam" id="PF13927">
    <property type="entry name" value="Ig_3"/>
    <property type="match status" value="5"/>
</dbReference>
<evidence type="ECO:0000259" key="5">
    <source>
        <dbReference type="PROSITE" id="PS50041"/>
    </source>
</evidence>
<feature type="domain" description="Fibronectin type-III" evidence="7">
    <location>
        <begin position="1027"/>
        <end position="1131"/>
    </location>
</feature>
<keyword evidence="4" id="KW-0732">Signal</keyword>
<feature type="domain" description="Ig-like" evidence="6">
    <location>
        <begin position="185"/>
        <end position="277"/>
    </location>
</feature>
<feature type="domain" description="Fibronectin type-III" evidence="7">
    <location>
        <begin position="1136"/>
        <end position="1232"/>
    </location>
</feature>
<dbReference type="PROSITE" id="PS50835">
    <property type="entry name" value="IG_LIKE"/>
    <property type="match status" value="6"/>
</dbReference>
<keyword evidence="1" id="KW-0677">Repeat</keyword>
<feature type="domain" description="Fibronectin type-III" evidence="7">
    <location>
        <begin position="906"/>
        <end position="1022"/>
    </location>
</feature>
<dbReference type="InterPro" id="IPR003598">
    <property type="entry name" value="Ig_sub2"/>
</dbReference>
<dbReference type="PROSITE" id="PS50041">
    <property type="entry name" value="C_TYPE_LECTIN_2"/>
    <property type="match status" value="1"/>
</dbReference>
<feature type="chain" id="PRO_5042922032" evidence="4">
    <location>
        <begin position="18"/>
        <end position="1273"/>
    </location>
</feature>
<dbReference type="SMART" id="SM00408">
    <property type="entry name" value="IGc2"/>
    <property type="match status" value="6"/>
</dbReference>
<dbReference type="GO" id="GO:0030424">
    <property type="term" value="C:axon"/>
    <property type="evidence" value="ECO:0007669"/>
    <property type="project" value="TreeGrafter"/>
</dbReference>
<dbReference type="AlphaFoldDB" id="A0AAN9BBJ8"/>
<accession>A0AAN9BBJ8</accession>
<evidence type="ECO:0000259" key="6">
    <source>
        <dbReference type="PROSITE" id="PS50835"/>
    </source>
</evidence>
<evidence type="ECO:0000256" key="2">
    <source>
        <dbReference type="ARBA" id="ARBA00023157"/>
    </source>
</evidence>
<feature type="domain" description="Ig-like" evidence="6">
    <location>
        <begin position="588"/>
        <end position="681"/>
    </location>
</feature>
<dbReference type="CDD" id="cd00063">
    <property type="entry name" value="FN3"/>
    <property type="match status" value="4"/>
</dbReference>
<dbReference type="SUPFAM" id="SSF56436">
    <property type="entry name" value="C-type lectin-like"/>
    <property type="match status" value="1"/>
</dbReference>
<organism evidence="8 9">
    <name type="scientific">Littorina saxatilis</name>
    <dbReference type="NCBI Taxonomy" id="31220"/>
    <lineage>
        <taxon>Eukaryota</taxon>
        <taxon>Metazoa</taxon>
        <taxon>Spiralia</taxon>
        <taxon>Lophotrochozoa</taxon>
        <taxon>Mollusca</taxon>
        <taxon>Gastropoda</taxon>
        <taxon>Caenogastropoda</taxon>
        <taxon>Littorinimorpha</taxon>
        <taxon>Littorinoidea</taxon>
        <taxon>Littorinidae</taxon>
        <taxon>Littorina</taxon>
    </lineage>
</organism>
<feature type="domain" description="Fibronectin type-III" evidence="7">
    <location>
        <begin position="795"/>
        <end position="901"/>
    </location>
</feature>
<dbReference type="InterPro" id="IPR036116">
    <property type="entry name" value="FN3_sf"/>
</dbReference>
<dbReference type="InterPro" id="IPR016187">
    <property type="entry name" value="CTDL_fold"/>
</dbReference>
<protein>
    <submittedName>
        <fullName evidence="8">Uncharacterized protein</fullName>
    </submittedName>
</protein>